<dbReference type="PANTHER" id="PTHR30543">
    <property type="entry name" value="CHROMATE REDUCTASE"/>
    <property type="match status" value="1"/>
</dbReference>
<dbReference type="SUPFAM" id="SSF52218">
    <property type="entry name" value="Flavoproteins"/>
    <property type="match status" value="1"/>
</dbReference>
<dbReference type="InterPro" id="IPR005025">
    <property type="entry name" value="FMN_Rdtase-like_dom"/>
</dbReference>
<feature type="domain" description="NADPH-dependent FMN reductase-like" evidence="4">
    <location>
        <begin position="7"/>
        <end position="155"/>
    </location>
</feature>
<organism evidence="5 6">
    <name type="scientific">Symbiochloris irregularis</name>
    <dbReference type="NCBI Taxonomy" id="706552"/>
    <lineage>
        <taxon>Eukaryota</taxon>
        <taxon>Viridiplantae</taxon>
        <taxon>Chlorophyta</taxon>
        <taxon>core chlorophytes</taxon>
        <taxon>Trebouxiophyceae</taxon>
        <taxon>Trebouxiales</taxon>
        <taxon>Trebouxiaceae</taxon>
        <taxon>Symbiochloris</taxon>
    </lineage>
</organism>
<evidence type="ECO:0000259" key="4">
    <source>
        <dbReference type="Pfam" id="PF03358"/>
    </source>
</evidence>
<evidence type="ECO:0000256" key="2">
    <source>
        <dbReference type="ARBA" id="ARBA00047678"/>
    </source>
</evidence>
<dbReference type="AlphaFoldDB" id="A0AAW1P9Y9"/>
<accession>A0AAW1P9Y9</accession>
<proteinExistence type="predicted"/>
<evidence type="ECO:0000313" key="5">
    <source>
        <dbReference type="EMBL" id="KAK9806565.1"/>
    </source>
</evidence>
<dbReference type="GO" id="GO:0003955">
    <property type="term" value="F:NAD(P)H dehydrogenase (quinone) activity"/>
    <property type="evidence" value="ECO:0007669"/>
    <property type="project" value="UniProtKB-EC"/>
</dbReference>
<comment type="catalytic activity">
    <reaction evidence="2">
        <text>a quinone + NADH + H(+) = a quinol + NAD(+)</text>
        <dbReference type="Rhea" id="RHEA:46160"/>
        <dbReference type="ChEBI" id="CHEBI:15378"/>
        <dbReference type="ChEBI" id="CHEBI:24646"/>
        <dbReference type="ChEBI" id="CHEBI:57540"/>
        <dbReference type="ChEBI" id="CHEBI:57945"/>
        <dbReference type="ChEBI" id="CHEBI:132124"/>
        <dbReference type="EC" id="1.6.5.2"/>
    </reaction>
</comment>
<dbReference type="EC" id="1.6.5.2" evidence="1"/>
<dbReference type="Gene3D" id="3.40.50.360">
    <property type="match status" value="1"/>
</dbReference>
<gene>
    <name evidence="5" type="ORF">WJX73_001896</name>
</gene>
<name>A0AAW1P9Y9_9CHLO</name>
<dbReference type="InterPro" id="IPR050712">
    <property type="entry name" value="NAD(P)H-dep_reductase"/>
</dbReference>
<dbReference type="GO" id="GO:0005829">
    <property type="term" value="C:cytosol"/>
    <property type="evidence" value="ECO:0007669"/>
    <property type="project" value="TreeGrafter"/>
</dbReference>
<dbReference type="PANTHER" id="PTHR30543:SF21">
    <property type="entry name" value="NAD(P)H-DEPENDENT FMN REDUCTASE LOT6"/>
    <property type="match status" value="1"/>
</dbReference>
<evidence type="ECO:0000313" key="6">
    <source>
        <dbReference type="Proteomes" id="UP001465755"/>
    </source>
</evidence>
<dbReference type="Pfam" id="PF03358">
    <property type="entry name" value="FMN_red"/>
    <property type="match status" value="1"/>
</dbReference>
<sequence>MAPGSGIKILGISGSLRKASLNTGLLRSAEKAIPEGVEFTIADISGLPMLNQDLEGKGPNGVIEFPEVVEAWRKQVAGADAILFSSPEYNYGLTAALKNAIDWASRPPNAWDDKPAAIVGAGGGVKAYQSNRVLRLSGIFLNLHFINKPETQFAIRDPGLFDWSTGDLLTEEGNQRVADTVTALVAWTKRLQQ</sequence>
<dbReference type="EMBL" id="JALJOQ010000036">
    <property type="protein sequence ID" value="KAK9806565.1"/>
    <property type="molecule type" value="Genomic_DNA"/>
</dbReference>
<dbReference type="Proteomes" id="UP001465755">
    <property type="component" value="Unassembled WGS sequence"/>
</dbReference>
<keyword evidence="6" id="KW-1185">Reference proteome</keyword>
<dbReference type="InterPro" id="IPR029039">
    <property type="entry name" value="Flavoprotein-like_sf"/>
</dbReference>
<comment type="caution">
    <text evidence="5">The sequence shown here is derived from an EMBL/GenBank/DDBJ whole genome shotgun (WGS) entry which is preliminary data.</text>
</comment>
<dbReference type="GO" id="GO:0010181">
    <property type="term" value="F:FMN binding"/>
    <property type="evidence" value="ECO:0007669"/>
    <property type="project" value="TreeGrafter"/>
</dbReference>
<evidence type="ECO:0000256" key="3">
    <source>
        <dbReference type="ARBA" id="ARBA00048983"/>
    </source>
</evidence>
<evidence type="ECO:0000256" key="1">
    <source>
        <dbReference type="ARBA" id="ARBA00012648"/>
    </source>
</evidence>
<comment type="catalytic activity">
    <reaction evidence="3">
        <text>a quinone + NADPH + H(+) = a quinol + NADP(+)</text>
        <dbReference type="Rhea" id="RHEA:46164"/>
        <dbReference type="ChEBI" id="CHEBI:15378"/>
        <dbReference type="ChEBI" id="CHEBI:24646"/>
        <dbReference type="ChEBI" id="CHEBI:57783"/>
        <dbReference type="ChEBI" id="CHEBI:58349"/>
        <dbReference type="ChEBI" id="CHEBI:132124"/>
        <dbReference type="EC" id="1.6.5.2"/>
    </reaction>
</comment>
<reference evidence="5 6" key="1">
    <citation type="journal article" date="2024" name="Nat. Commun.">
        <title>Phylogenomics reveals the evolutionary origins of lichenization in chlorophyte algae.</title>
        <authorList>
            <person name="Puginier C."/>
            <person name="Libourel C."/>
            <person name="Otte J."/>
            <person name="Skaloud P."/>
            <person name="Haon M."/>
            <person name="Grisel S."/>
            <person name="Petersen M."/>
            <person name="Berrin J.G."/>
            <person name="Delaux P.M."/>
            <person name="Dal Grande F."/>
            <person name="Keller J."/>
        </authorList>
    </citation>
    <scope>NUCLEOTIDE SEQUENCE [LARGE SCALE GENOMIC DNA]</scope>
    <source>
        <strain evidence="5 6">SAG 2036</strain>
    </source>
</reference>
<protein>
    <recommendedName>
        <fullName evidence="1">NAD(P)H dehydrogenase (quinone)</fullName>
        <ecNumber evidence="1">1.6.5.2</ecNumber>
    </recommendedName>
</protein>